<name>A0AAJ0H7C6_9PEZI</name>
<evidence type="ECO:0000256" key="1">
    <source>
        <dbReference type="SAM" id="MobiDB-lite"/>
    </source>
</evidence>
<feature type="compositionally biased region" description="Polar residues" evidence="1">
    <location>
        <begin position="475"/>
        <end position="486"/>
    </location>
</feature>
<evidence type="ECO:0000259" key="2">
    <source>
        <dbReference type="Pfam" id="PF13391"/>
    </source>
</evidence>
<keyword evidence="4" id="KW-1185">Reference proteome</keyword>
<feature type="compositionally biased region" description="Acidic residues" evidence="1">
    <location>
        <begin position="487"/>
        <end position="519"/>
    </location>
</feature>
<protein>
    <recommendedName>
        <fullName evidence="2">HNH nuclease domain-containing protein</fullName>
    </recommendedName>
</protein>
<reference evidence="3" key="2">
    <citation type="submission" date="2023-06" db="EMBL/GenBank/DDBJ databases">
        <authorList>
            <consortium name="Lawrence Berkeley National Laboratory"/>
            <person name="Haridas S."/>
            <person name="Hensen N."/>
            <person name="Bonometti L."/>
            <person name="Westerberg I."/>
            <person name="Brannstrom I.O."/>
            <person name="Guillou S."/>
            <person name="Cros-Aarteil S."/>
            <person name="Calhoun S."/>
            <person name="Kuo A."/>
            <person name="Mondo S."/>
            <person name="Pangilinan J."/>
            <person name="Riley R."/>
            <person name="Labutti K."/>
            <person name="Andreopoulos B."/>
            <person name="Lipzen A."/>
            <person name="Chen C."/>
            <person name="Yanf M."/>
            <person name="Daum C."/>
            <person name="Ng V."/>
            <person name="Clum A."/>
            <person name="Steindorff A."/>
            <person name="Ohm R."/>
            <person name="Martin F."/>
            <person name="Silar P."/>
            <person name="Natvig D."/>
            <person name="Lalanne C."/>
            <person name="Gautier V."/>
            <person name="Ament-Velasquez S.L."/>
            <person name="Kruys A."/>
            <person name="Hutchinson M.I."/>
            <person name="Powell A.J."/>
            <person name="Barry K."/>
            <person name="Miller A.N."/>
            <person name="Grigoriev I.V."/>
            <person name="Debuchy R."/>
            <person name="Gladieux P."/>
            <person name="Thoren M.H."/>
            <person name="Johannesson H."/>
        </authorList>
    </citation>
    <scope>NUCLEOTIDE SEQUENCE</scope>
    <source>
        <strain evidence="3">CBS 955.72</strain>
    </source>
</reference>
<dbReference type="Pfam" id="PF13391">
    <property type="entry name" value="HNH_2"/>
    <property type="match status" value="1"/>
</dbReference>
<proteinExistence type="predicted"/>
<organism evidence="3 4">
    <name type="scientific">Lasiosphaeria hispida</name>
    <dbReference type="NCBI Taxonomy" id="260671"/>
    <lineage>
        <taxon>Eukaryota</taxon>
        <taxon>Fungi</taxon>
        <taxon>Dikarya</taxon>
        <taxon>Ascomycota</taxon>
        <taxon>Pezizomycotina</taxon>
        <taxon>Sordariomycetes</taxon>
        <taxon>Sordariomycetidae</taxon>
        <taxon>Sordariales</taxon>
        <taxon>Lasiosphaeriaceae</taxon>
        <taxon>Lasiosphaeria</taxon>
    </lineage>
</organism>
<reference evidence="3" key="1">
    <citation type="journal article" date="2023" name="Mol. Phylogenet. Evol.">
        <title>Genome-scale phylogeny and comparative genomics of the fungal order Sordariales.</title>
        <authorList>
            <person name="Hensen N."/>
            <person name="Bonometti L."/>
            <person name="Westerberg I."/>
            <person name="Brannstrom I.O."/>
            <person name="Guillou S."/>
            <person name="Cros-Aarteil S."/>
            <person name="Calhoun S."/>
            <person name="Haridas S."/>
            <person name="Kuo A."/>
            <person name="Mondo S."/>
            <person name="Pangilinan J."/>
            <person name="Riley R."/>
            <person name="LaButti K."/>
            <person name="Andreopoulos B."/>
            <person name="Lipzen A."/>
            <person name="Chen C."/>
            <person name="Yan M."/>
            <person name="Daum C."/>
            <person name="Ng V."/>
            <person name="Clum A."/>
            <person name="Steindorff A."/>
            <person name="Ohm R.A."/>
            <person name="Martin F."/>
            <person name="Silar P."/>
            <person name="Natvig D.O."/>
            <person name="Lalanne C."/>
            <person name="Gautier V."/>
            <person name="Ament-Velasquez S.L."/>
            <person name="Kruys A."/>
            <person name="Hutchinson M.I."/>
            <person name="Powell A.J."/>
            <person name="Barry K."/>
            <person name="Miller A.N."/>
            <person name="Grigoriev I.V."/>
            <person name="Debuchy R."/>
            <person name="Gladieux P."/>
            <person name="Hiltunen Thoren M."/>
            <person name="Johannesson H."/>
        </authorList>
    </citation>
    <scope>NUCLEOTIDE SEQUENCE</scope>
    <source>
        <strain evidence="3">CBS 955.72</strain>
    </source>
</reference>
<evidence type="ECO:0000313" key="3">
    <source>
        <dbReference type="EMBL" id="KAK3342005.1"/>
    </source>
</evidence>
<dbReference type="InterPro" id="IPR003615">
    <property type="entry name" value="HNH_nuc"/>
</dbReference>
<feature type="region of interest" description="Disordered" evidence="1">
    <location>
        <begin position="457"/>
        <end position="519"/>
    </location>
</feature>
<sequence length="519" mass="57486">MPRKKLGKSPAPVDTAAAARAATPKEAQRPLAPSMHVTPPPNDAQTTPTFSPLIHKKLNPTTLGQVIEPLISRASASKRNFSRVSAASGESIRDAKAAKADLDSTDNQFQAIVFQAMLEEIDAGADIIEAELDITEAAIKLLVDEYNEGALDITSVAKEKEIMLLEKRARDLRSQLVVRRCQKSQMAGEVADKMVLDNSEAPLFVKDWSYIDLLISWYRAPANATLDIFRPRDPKAQDRFRATVFKAYGAKGRTSCCITGGLIDVAAAHIVPYNIGENNATYLFGESTHKDGHIMCPQNGLPMLKWLEEAFDKGRFTIIPGDNLDEWKVIVLDEELTKEIADDPIYKPIHGKALMFQADFRPARRYLYFAHIVTILRQQRYESTGWWKDMPPGIPEVWATPGEYLRKSALMVLARRVGHMAPKDAAELLGVSDDVGNEGPSRRARLFSDIISLSPGRGRELVTSEGSEDPFVSPGLSNPFSALQTSGDDDVNTEDEEDEEDEDGKEDGEEDKEDEEDED</sequence>
<dbReference type="AlphaFoldDB" id="A0AAJ0H7C6"/>
<dbReference type="EMBL" id="JAUIQD010000008">
    <property type="protein sequence ID" value="KAK3342005.1"/>
    <property type="molecule type" value="Genomic_DNA"/>
</dbReference>
<evidence type="ECO:0000313" key="4">
    <source>
        <dbReference type="Proteomes" id="UP001275084"/>
    </source>
</evidence>
<feature type="region of interest" description="Disordered" evidence="1">
    <location>
        <begin position="1"/>
        <end position="47"/>
    </location>
</feature>
<feature type="domain" description="HNH nuclease" evidence="2">
    <location>
        <begin position="256"/>
        <end position="318"/>
    </location>
</feature>
<accession>A0AAJ0H7C6</accession>
<dbReference type="Proteomes" id="UP001275084">
    <property type="component" value="Unassembled WGS sequence"/>
</dbReference>
<gene>
    <name evidence="3" type="ORF">B0T25DRAFT_356937</name>
</gene>
<comment type="caution">
    <text evidence="3">The sequence shown here is derived from an EMBL/GenBank/DDBJ whole genome shotgun (WGS) entry which is preliminary data.</text>
</comment>